<dbReference type="Pfam" id="PF00672">
    <property type="entry name" value="HAMP"/>
    <property type="match status" value="1"/>
</dbReference>
<keyword evidence="11" id="KW-0732">Signal</keyword>
<dbReference type="Gene3D" id="1.10.287.130">
    <property type="match status" value="1"/>
</dbReference>
<dbReference type="InterPro" id="IPR004358">
    <property type="entry name" value="Sig_transdc_His_kin-like_C"/>
</dbReference>
<dbReference type="SMART" id="SM00387">
    <property type="entry name" value="HATPase_c"/>
    <property type="match status" value="1"/>
</dbReference>
<dbReference type="SUPFAM" id="SSF55874">
    <property type="entry name" value="ATPase domain of HSP90 chaperone/DNA topoisomerase II/histidine kinase"/>
    <property type="match status" value="1"/>
</dbReference>
<keyword evidence="10" id="KW-0175">Coiled coil</keyword>
<evidence type="ECO:0000256" key="10">
    <source>
        <dbReference type="SAM" id="Coils"/>
    </source>
</evidence>
<dbReference type="PANTHER" id="PTHR43711">
    <property type="entry name" value="TWO-COMPONENT HISTIDINE KINASE"/>
    <property type="match status" value="1"/>
</dbReference>
<sequence length="583" mass="63063">MHLVRVRPRWGLFTRLLTASLLVAVCAVAATTWLAVTGTSRAIRTQQGQSLRDDTRVYDALIEYAATHTDWGGVQDLVGDLAERTGRAVTVTTAARTRIASSERHVRLPYRPTALLDPLRLDPVLSDAGPIDPRAVGPFLLPARDREELRVTADRIASCLQGRGVAADVTTLPSGRPAIRPSLPHGSVTCDAHLLWKPVPLERLPLAQVNQLATDCMKRQGREGIEVHVDFSWSLRGKGPENSDRAAQECVNEARREQLGSYVSPPVLLFVGDRGSPDTSGFHLSTANLTRIAGAAALVLAVAAAVTTLVGRRLVRPLRSLIKAAEHPADETVRVPVTTRDEIGRLAAAFNDLTDRRERLEQQRKSLVGDVAHELRTPLTNMRSWLEAGQDGLTPVDGDLLALLLEEAVLLQHIIDDLRDLAAADARTLVLHREPFDVRDVLEQVVSAHRGTADPAGVELRIETAGRPEADADRMRLRQMVSNLVCNAIRHTPSGGRVVLRSRREGGDLVVEVADSGAGINPADLGNVFDRFWRADKSRSRQTGGSGLGLAIVRKLAEAHGGSVSAASTPGAGSVFTVRLPQQ</sequence>
<dbReference type="CDD" id="cd06225">
    <property type="entry name" value="HAMP"/>
    <property type="match status" value="1"/>
</dbReference>
<evidence type="ECO:0000256" key="6">
    <source>
        <dbReference type="ARBA" id="ARBA00022692"/>
    </source>
</evidence>
<feature type="chain" id="PRO_5046598467" description="histidine kinase" evidence="11">
    <location>
        <begin position="30"/>
        <end position="583"/>
    </location>
</feature>
<feature type="domain" description="Histidine kinase" evidence="12">
    <location>
        <begin position="370"/>
        <end position="583"/>
    </location>
</feature>
<dbReference type="Gene3D" id="6.10.340.10">
    <property type="match status" value="1"/>
</dbReference>
<dbReference type="GO" id="GO:0016301">
    <property type="term" value="F:kinase activity"/>
    <property type="evidence" value="ECO:0007669"/>
    <property type="project" value="UniProtKB-KW"/>
</dbReference>
<accession>A0ABW6QE91</accession>
<feature type="signal peptide" evidence="11">
    <location>
        <begin position="1"/>
        <end position="29"/>
    </location>
</feature>
<dbReference type="InterPro" id="IPR036890">
    <property type="entry name" value="HATPase_C_sf"/>
</dbReference>
<dbReference type="SUPFAM" id="SSF158472">
    <property type="entry name" value="HAMP domain-like"/>
    <property type="match status" value="1"/>
</dbReference>
<keyword evidence="5" id="KW-0808">Transferase</keyword>
<evidence type="ECO:0000256" key="8">
    <source>
        <dbReference type="ARBA" id="ARBA00022989"/>
    </source>
</evidence>
<proteinExistence type="predicted"/>
<dbReference type="RefSeq" id="WP_388239443.1">
    <property type="nucleotide sequence ID" value="NZ_JBHVZQ010000038.1"/>
</dbReference>
<evidence type="ECO:0000256" key="2">
    <source>
        <dbReference type="ARBA" id="ARBA00004236"/>
    </source>
</evidence>
<evidence type="ECO:0000256" key="11">
    <source>
        <dbReference type="SAM" id="SignalP"/>
    </source>
</evidence>
<dbReference type="Pfam" id="PF02518">
    <property type="entry name" value="HATPase_c"/>
    <property type="match status" value="1"/>
</dbReference>
<comment type="subcellular location">
    <subcellularLocation>
        <location evidence="2">Cell membrane</location>
    </subcellularLocation>
</comment>
<dbReference type="InterPro" id="IPR003594">
    <property type="entry name" value="HATPase_dom"/>
</dbReference>
<dbReference type="Gene3D" id="3.30.565.10">
    <property type="entry name" value="Histidine kinase-like ATPase, C-terminal domain"/>
    <property type="match status" value="1"/>
</dbReference>
<keyword evidence="8" id="KW-1133">Transmembrane helix</keyword>
<comment type="caution">
    <text evidence="14">The sequence shown here is derived from an EMBL/GenBank/DDBJ whole genome shotgun (WGS) entry which is preliminary data.</text>
</comment>
<dbReference type="SMART" id="SM00304">
    <property type="entry name" value="HAMP"/>
    <property type="match status" value="1"/>
</dbReference>
<evidence type="ECO:0000256" key="7">
    <source>
        <dbReference type="ARBA" id="ARBA00022777"/>
    </source>
</evidence>
<dbReference type="SUPFAM" id="SSF47384">
    <property type="entry name" value="Homodimeric domain of signal transducing histidine kinase"/>
    <property type="match status" value="1"/>
</dbReference>
<feature type="domain" description="HAMP" evidence="13">
    <location>
        <begin position="312"/>
        <end position="362"/>
    </location>
</feature>
<name>A0ABW6QE91_9ACTN</name>
<dbReference type="PANTHER" id="PTHR43711:SF1">
    <property type="entry name" value="HISTIDINE KINASE 1"/>
    <property type="match status" value="1"/>
</dbReference>
<dbReference type="CDD" id="cd00075">
    <property type="entry name" value="HATPase"/>
    <property type="match status" value="1"/>
</dbReference>
<evidence type="ECO:0000256" key="9">
    <source>
        <dbReference type="ARBA" id="ARBA00023012"/>
    </source>
</evidence>
<dbReference type="Pfam" id="PF00512">
    <property type="entry name" value="HisKA"/>
    <property type="match status" value="1"/>
</dbReference>
<dbReference type="InterPro" id="IPR050736">
    <property type="entry name" value="Sensor_HK_Regulatory"/>
</dbReference>
<keyword evidence="4" id="KW-0597">Phosphoprotein</keyword>
<dbReference type="CDD" id="cd00082">
    <property type="entry name" value="HisKA"/>
    <property type="match status" value="1"/>
</dbReference>
<dbReference type="InterPro" id="IPR003660">
    <property type="entry name" value="HAMP_dom"/>
</dbReference>
<keyword evidence="8" id="KW-0472">Membrane</keyword>
<organism evidence="14 15">
    <name type="scientific">Streptomyces marokkonensis</name>
    <dbReference type="NCBI Taxonomy" id="324855"/>
    <lineage>
        <taxon>Bacteria</taxon>
        <taxon>Bacillati</taxon>
        <taxon>Actinomycetota</taxon>
        <taxon>Actinomycetes</taxon>
        <taxon>Kitasatosporales</taxon>
        <taxon>Streptomycetaceae</taxon>
        <taxon>Streptomyces</taxon>
    </lineage>
</organism>
<keyword evidence="6" id="KW-0812">Transmembrane</keyword>
<evidence type="ECO:0000313" key="15">
    <source>
        <dbReference type="Proteomes" id="UP001601627"/>
    </source>
</evidence>
<dbReference type="EMBL" id="JBHVZQ010000038">
    <property type="protein sequence ID" value="MFF1277546.1"/>
    <property type="molecule type" value="Genomic_DNA"/>
</dbReference>
<gene>
    <name evidence="14" type="ORF">ACFVZC_29745</name>
</gene>
<comment type="catalytic activity">
    <reaction evidence="1">
        <text>ATP + protein L-histidine = ADP + protein N-phospho-L-histidine.</text>
        <dbReference type="EC" id="2.7.13.3"/>
    </reaction>
</comment>
<dbReference type="InterPro" id="IPR003661">
    <property type="entry name" value="HisK_dim/P_dom"/>
</dbReference>
<evidence type="ECO:0000256" key="4">
    <source>
        <dbReference type="ARBA" id="ARBA00022553"/>
    </source>
</evidence>
<dbReference type="InterPro" id="IPR036097">
    <property type="entry name" value="HisK_dim/P_sf"/>
</dbReference>
<evidence type="ECO:0000256" key="1">
    <source>
        <dbReference type="ARBA" id="ARBA00000085"/>
    </source>
</evidence>
<keyword evidence="15" id="KW-1185">Reference proteome</keyword>
<dbReference type="PROSITE" id="PS50885">
    <property type="entry name" value="HAMP"/>
    <property type="match status" value="1"/>
</dbReference>
<dbReference type="Proteomes" id="UP001601627">
    <property type="component" value="Unassembled WGS sequence"/>
</dbReference>
<protein>
    <recommendedName>
        <fullName evidence="3">histidine kinase</fullName>
        <ecNumber evidence="3">2.7.13.3</ecNumber>
    </recommendedName>
</protein>
<dbReference type="SMART" id="SM00388">
    <property type="entry name" value="HisKA"/>
    <property type="match status" value="1"/>
</dbReference>
<keyword evidence="9" id="KW-0902">Two-component regulatory system</keyword>
<dbReference type="EC" id="2.7.13.3" evidence="3"/>
<dbReference type="InterPro" id="IPR005467">
    <property type="entry name" value="His_kinase_dom"/>
</dbReference>
<keyword evidence="7 14" id="KW-0418">Kinase</keyword>
<dbReference type="PROSITE" id="PS50109">
    <property type="entry name" value="HIS_KIN"/>
    <property type="match status" value="1"/>
</dbReference>
<feature type="coiled-coil region" evidence="10">
    <location>
        <begin position="343"/>
        <end position="370"/>
    </location>
</feature>
<evidence type="ECO:0000313" key="14">
    <source>
        <dbReference type="EMBL" id="MFF1277546.1"/>
    </source>
</evidence>
<reference evidence="14 15" key="1">
    <citation type="submission" date="2024-09" db="EMBL/GenBank/DDBJ databases">
        <title>The Natural Products Discovery Center: Release of the First 8490 Sequenced Strains for Exploring Actinobacteria Biosynthetic Diversity.</title>
        <authorList>
            <person name="Kalkreuter E."/>
            <person name="Kautsar S.A."/>
            <person name="Yang D."/>
            <person name="Bader C.D."/>
            <person name="Teijaro C.N."/>
            <person name="Fluegel L."/>
            <person name="Davis C.M."/>
            <person name="Simpson J.R."/>
            <person name="Lauterbach L."/>
            <person name="Steele A.D."/>
            <person name="Gui C."/>
            <person name="Meng S."/>
            <person name="Li G."/>
            <person name="Viehrig K."/>
            <person name="Ye F."/>
            <person name="Su P."/>
            <person name="Kiefer A.F."/>
            <person name="Nichols A."/>
            <person name="Cepeda A.J."/>
            <person name="Yan W."/>
            <person name="Fan B."/>
            <person name="Jiang Y."/>
            <person name="Adhikari A."/>
            <person name="Zheng C.-J."/>
            <person name="Schuster L."/>
            <person name="Cowan T.M."/>
            <person name="Smanski M.J."/>
            <person name="Chevrette M.G."/>
            <person name="De Carvalho L.P.S."/>
            <person name="Shen B."/>
        </authorList>
    </citation>
    <scope>NUCLEOTIDE SEQUENCE [LARGE SCALE GENOMIC DNA]</scope>
    <source>
        <strain evidence="14 15">NPDC058328</strain>
    </source>
</reference>
<evidence type="ECO:0000256" key="3">
    <source>
        <dbReference type="ARBA" id="ARBA00012438"/>
    </source>
</evidence>
<evidence type="ECO:0000259" key="12">
    <source>
        <dbReference type="PROSITE" id="PS50109"/>
    </source>
</evidence>
<dbReference type="PRINTS" id="PR00344">
    <property type="entry name" value="BCTRLSENSOR"/>
</dbReference>
<evidence type="ECO:0000259" key="13">
    <source>
        <dbReference type="PROSITE" id="PS50885"/>
    </source>
</evidence>
<evidence type="ECO:0000256" key="5">
    <source>
        <dbReference type="ARBA" id="ARBA00022679"/>
    </source>
</evidence>